<keyword evidence="3" id="KW-1185">Reference proteome</keyword>
<keyword evidence="1" id="KW-0812">Transmembrane</keyword>
<reference evidence="2" key="2">
    <citation type="submission" date="2020-05" db="UniProtKB">
        <authorList>
            <consortium name="EnsemblMetazoa"/>
        </authorList>
    </citation>
    <scope>IDENTIFICATION</scope>
    <source>
        <strain evidence="2">IAEA</strain>
    </source>
</reference>
<dbReference type="Proteomes" id="UP000092445">
    <property type="component" value="Unassembled WGS sequence"/>
</dbReference>
<name>A0A1B0ADZ9_GLOPL</name>
<proteinExistence type="predicted"/>
<dbReference type="VEuPathDB" id="VectorBase:GPAI042686"/>
<feature type="transmembrane region" description="Helical" evidence="1">
    <location>
        <begin position="12"/>
        <end position="30"/>
    </location>
</feature>
<keyword evidence="1" id="KW-1133">Transmembrane helix</keyword>
<organism evidence="2 3">
    <name type="scientific">Glossina pallidipes</name>
    <name type="common">Tsetse fly</name>
    <dbReference type="NCBI Taxonomy" id="7398"/>
    <lineage>
        <taxon>Eukaryota</taxon>
        <taxon>Metazoa</taxon>
        <taxon>Ecdysozoa</taxon>
        <taxon>Arthropoda</taxon>
        <taxon>Hexapoda</taxon>
        <taxon>Insecta</taxon>
        <taxon>Pterygota</taxon>
        <taxon>Neoptera</taxon>
        <taxon>Endopterygota</taxon>
        <taxon>Diptera</taxon>
        <taxon>Brachycera</taxon>
        <taxon>Muscomorpha</taxon>
        <taxon>Hippoboscoidea</taxon>
        <taxon>Glossinidae</taxon>
        <taxon>Glossina</taxon>
    </lineage>
</organism>
<sequence length="103" mass="11606">MSYHDSTLSSDPILALAVSFACIRPAYLLLKVNLLVTSMIDGCDENLSDKFRLSSSSFYSCSLDNGHFLNDSINKTTSILATRYQTRFTDERKEKAVENTREI</sequence>
<evidence type="ECO:0000313" key="3">
    <source>
        <dbReference type="Proteomes" id="UP000092445"/>
    </source>
</evidence>
<keyword evidence="1" id="KW-0472">Membrane</keyword>
<evidence type="ECO:0000256" key="1">
    <source>
        <dbReference type="SAM" id="Phobius"/>
    </source>
</evidence>
<dbReference type="EnsemblMetazoa" id="GPAI042686-RA">
    <property type="protein sequence ID" value="GPAI042686-PA"/>
    <property type="gene ID" value="GPAI042686"/>
</dbReference>
<protein>
    <submittedName>
        <fullName evidence="2">Uncharacterized protein</fullName>
    </submittedName>
</protein>
<accession>A0A1B0ADZ9</accession>
<reference evidence="3" key="1">
    <citation type="submission" date="2014-03" db="EMBL/GenBank/DDBJ databases">
        <authorList>
            <person name="Aksoy S."/>
            <person name="Warren W."/>
            <person name="Wilson R.K."/>
        </authorList>
    </citation>
    <scope>NUCLEOTIDE SEQUENCE [LARGE SCALE GENOMIC DNA]</scope>
    <source>
        <strain evidence="3">IAEA</strain>
    </source>
</reference>
<evidence type="ECO:0000313" key="2">
    <source>
        <dbReference type="EnsemblMetazoa" id="GPAI042686-PA"/>
    </source>
</evidence>
<dbReference type="AlphaFoldDB" id="A0A1B0ADZ9"/>